<dbReference type="InterPro" id="IPR043128">
    <property type="entry name" value="Rev_trsase/Diguanyl_cyclase"/>
</dbReference>
<feature type="transmembrane region" description="Helical" evidence="7">
    <location>
        <begin position="113"/>
        <end position="129"/>
    </location>
</feature>
<dbReference type="GO" id="GO:0052621">
    <property type="term" value="F:diguanylate cyclase activity"/>
    <property type="evidence" value="ECO:0007669"/>
    <property type="project" value="TreeGrafter"/>
</dbReference>
<evidence type="ECO:0000256" key="5">
    <source>
        <dbReference type="ARBA" id="ARBA00023136"/>
    </source>
</evidence>
<comment type="subcellular location">
    <subcellularLocation>
        <location evidence="1">Cell membrane</location>
        <topology evidence="1">Multi-pass membrane protein</topology>
    </subcellularLocation>
</comment>
<feature type="transmembrane region" description="Helical" evidence="7">
    <location>
        <begin position="219"/>
        <end position="237"/>
    </location>
</feature>
<dbReference type="InterPro" id="IPR000160">
    <property type="entry name" value="GGDEF_dom"/>
</dbReference>
<accession>A0A375YGK5</accession>
<evidence type="ECO:0000256" key="4">
    <source>
        <dbReference type="ARBA" id="ARBA00022989"/>
    </source>
</evidence>
<dbReference type="CDD" id="cd01949">
    <property type="entry name" value="GGDEF"/>
    <property type="match status" value="1"/>
</dbReference>
<dbReference type="SUPFAM" id="SSF55073">
    <property type="entry name" value="Nucleotide cyclase"/>
    <property type="match status" value="1"/>
</dbReference>
<dbReference type="PANTHER" id="PTHR45138:SF9">
    <property type="entry name" value="DIGUANYLATE CYCLASE DGCM-RELATED"/>
    <property type="match status" value="1"/>
</dbReference>
<dbReference type="Gene3D" id="3.30.70.270">
    <property type="match status" value="1"/>
</dbReference>
<dbReference type="Proteomes" id="UP000252008">
    <property type="component" value="Unassembled WGS sequence"/>
</dbReference>
<dbReference type="InterPro" id="IPR050469">
    <property type="entry name" value="Diguanylate_Cyclase"/>
</dbReference>
<sequence>MCRLPSRILTRLTVGVAVGRDRGDAHSADDPAGAVPPLWRLIGWTLAVGALCLLVRGLVYTENWSYAMAWPAVAPQLVALLTAPRRQWPVYLAAFAAVQIITARAVFDLTPELGVLSTMATAVFAAALLHRDRDWVSGRTDSLGGWQRFLVFGVLLAPLLAAPIGIAGLLLNEEIPLTSQGLLYAAMAWYLTEAVGIAFLVPLLLRWDHYLRRHSWSEVLWFAAMTAATVGMCAASATETSFVLVFLTGLPALLVLIRSGIAAAFAEMAVGAALVLGITFAGYGPFAASLDSPGQAMISAQVFVLGAFTMVVLVAAALEDRTRLAVLDNASYQAYELVAELTGDVVIVVDGDGNVLRRASPGHEILALPDGPLTKEAWLAQVHPDDQASRAGFPETAETGPSAPFRIRKRDGEWGWYVVHSRRTSDGLTVAVLRDVTLEREVQDSLTDMANTDPLTGLANRRGLAQRAAEIWSRARADGEQVTALFVDLDHFKSFNDLYGHQAGDECLRRVADVLQNLAGPEVCVPARYGGEEFAVVLSGCDAPHEFAGGLAAAIRALNIPHLGSDSGKVTISVGVATLRPWRTADTDPEAVVAELLDRADRALYAAKARGRNAISIYAGDRSAVADRSVADQVDHSGEHPREAAGRGHDE</sequence>
<evidence type="ECO:0000256" key="6">
    <source>
        <dbReference type="SAM" id="MobiDB-lite"/>
    </source>
</evidence>
<evidence type="ECO:0000256" key="3">
    <source>
        <dbReference type="ARBA" id="ARBA00022692"/>
    </source>
</evidence>
<evidence type="ECO:0000256" key="1">
    <source>
        <dbReference type="ARBA" id="ARBA00004651"/>
    </source>
</evidence>
<feature type="transmembrane region" description="Helical" evidence="7">
    <location>
        <begin position="183"/>
        <end position="207"/>
    </location>
</feature>
<feature type="transmembrane region" description="Helical" evidence="7">
    <location>
        <begin position="149"/>
        <end position="171"/>
    </location>
</feature>
<dbReference type="PANTHER" id="PTHR45138">
    <property type="entry name" value="REGULATORY COMPONENTS OF SENSORY TRANSDUCTION SYSTEM"/>
    <property type="match status" value="1"/>
</dbReference>
<feature type="transmembrane region" description="Helical" evidence="7">
    <location>
        <begin position="268"/>
        <end position="286"/>
    </location>
</feature>
<dbReference type="EMBL" id="UEGS01000001">
    <property type="protein sequence ID" value="SRX80223.1"/>
    <property type="molecule type" value="Genomic_DNA"/>
</dbReference>
<feature type="domain" description="GGDEF" evidence="8">
    <location>
        <begin position="480"/>
        <end position="620"/>
    </location>
</feature>
<name>A0A375YGK5_MYCPF</name>
<dbReference type="NCBIfam" id="TIGR00254">
    <property type="entry name" value="GGDEF"/>
    <property type="match status" value="1"/>
</dbReference>
<dbReference type="InterPro" id="IPR000014">
    <property type="entry name" value="PAS"/>
</dbReference>
<dbReference type="STRING" id="39692.BST38_27830"/>
<keyword evidence="4 7" id="KW-1133">Transmembrane helix</keyword>
<evidence type="ECO:0000313" key="9">
    <source>
        <dbReference type="EMBL" id="SRX80223.1"/>
    </source>
</evidence>
<gene>
    <name evidence="9" type="ORF">MPP7335_01963</name>
</gene>
<dbReference type="InterPro" id="IPR029787">
    <property type="entry name" value="Nucleotide_cyclase"/>
</dbReference>
<dbReference type="InterPro" id="IPR007895">
    <property type="entry name" value="MASE1"/>
</dbReference>
<feature type="transmembrane region" description="Helical" evidence="7">
    <location>
        <begin position="90"/>
        <end position="107"/>
    </location>
</feature>
<dbReference type="SMART" id="SM00267">
    <property type="entry name" value="GGDEF"/>
    <property type="match status" value="1"/>
</dbReference>
<evidence type="ECO:0000313" key="10">
    <source>
        <dbReference type="Proteomes" id="UP000252008"/>
    </source>
</evidence>
<dbReference type="Pfam" id="PF05231">
    <property type="entry name" value="MASE1"/>
    <property type="match status" value="1"/>
</dbReference>
<dbReference type="GO" id="GO:0005886">
    <property type="term" value="C:plasma membrane"/>
    <property type="evidence" value="ECO:0007669"/>
    <property type="project" value="UniProtKB-SubCell"/>
</dbReference>
<feature type="transmembrane region" description="Helical" evidence="7">
    <location>
        <begin position="41"/>
        <end position="59"/>
    </location>
</feature>
<dbReference type="GO" id="GO:1902201">
    <property type="term" value="P:negative regulation of bacterial-type flagellum-dependent cell motility"/>
    <property type="evidence" value="ECO:0007669"/>
    <property type="project" value="TreeGrafter"/>
</dbReference>
<evidence type="ECO:0000259" key="8">
    <source>
        <dbReference type="PROSITE" id="PS50887"/>
    </source>
</evidence>
<feature type="region of interest" description="Disordered" evidence="6">
    <location>
        <begin position="628"/>
        <end position="651"/>
    </location>
</feature>
<dbReference type="AlphaFoldDB" id="A0A375YGK5"/>
<feature type="compositionally biased region" description="Basic and acidic residues" evidence="6">
    <location>
        <begin position="629"/>
        <end position="651"/>
    </location>
</feature>
<dbReference type="SUPFAM" id="SSF55785">
    <property type="entry name" value="PYP-like sensor domain (PAS domain)"/>
    <property type="match status" value="1"/>
</dbReference>
<dbReference type="CDD" id="cd00130">
    <property type="entry name" value="PAS"/>
    <property type="match status" value="1"/>
</dbReference>
<proteinExistence type="predicted"/>
<dbReference type="Gene3D" id="3.30.450.20">
    <property type="entry name" value="PAS domain"/>
    <property type="match status" value="1"/>
</dbReference>
<keyword evidence="5 7" id="KW-0472">Membrane</keyword>
<protein>
    <recommendedName>
        <fullName evidence="8">GGDEF domain-containing protein</fullName>
    </recommendedName>
</protein>
<dbReference type="PROSITE" id="PS50887">
    <property type="entry name" value="GGDEF"/>
    <property type="match status" value="1"/>
</dbReference>
<organism evidence="9 10">
    <name type="scientific">Mycolicibacterium parafortuitum</name>
    <name type="common">Mycobacterium parafortuitum</name>
    <dbReference type="NCBI Taxonomy" id="39692"/>
    <lineage>
        <taxon>Bacteria</taxon>
        <taxon>Bacillati</taxon>
        <taxon>Actinomycetota</taxon>
        <taxon>Actinomycetes</taxon>
        <taxon>Mycobacteriales</taxon>
        <taxon>Mycobacteriaceae</taxon>
        <taxon>Mycolicibacterium</taxon>
    </lineage>
</organism>
<feature type="transmembrane region" description="Helical" evidence="7">
    <location>
        <begin position="243"/>
        <end position="261"/>
    </location>
</feature>
<evidence type="ECO:0000256" key="2">
    <source>
        <dbReference type="ARBA" id="ARBA00022475"/>
    </source>
</evidence>
<reference evidence="9 10" key="1">
    <citation type="submission" date="2018-05" db="EMBL/GenBank/DDBJ databases">
        <authorList>
            <consortium name="IHU Genomes"/>
        </authorList>
    </citation>
    <scope>NUCLEOTIDE SEQUENCE [LARGE SCALE GENOMIC DNA]</scope>
    <source>
        <strain evidence="9 10">P7335</strain>
    </source>
</reference>
<dbReference type="GO" id="GO:0043709">
    <property type="term" value="P:cell adhesion involved in single-species biofilm formation"/>
    <property type="evidence" value="ECO:0007669"/>
    <property type="project" value="TreeGrafter"/>
</dbReference>
<dbReference type="FunFam" id="3.30.70.270:FF:000001">
    <property type="entry name" value="Diguanylate cyclase domain protein"/>
    <property type="match status" value="1"/>
</dbReference>
<keyword evidence="2" id="KW-1003">Cell membrane</keyword>
<keyword evidence="10" id="KW-1185">Reference proteome</keyword>
<dbReference type="InterPro" id="IPR035965">
    <property type="entry name" value="PAS-like_dom_sf"/>
</dbReference>
<keyword evidence="3 7" id="KW-0812">Transmembrane</keyword>
<feature type="transmembrane region" description="Helical" evidence="7">
    <location>
        <begin position="298"/>
        <end position="318"/>
    </location>
</feature>
<evidence type="ECO:0000256" key="7">
    <source>
        <dbReference type="SAM" id="Phobius"/>
    </source>
</evidence>
<dbReference type="Pfam" id="PF00990">
    <property type="entry name" value="GGDEF"/>
    <property type="match status" value="1"/>
</dbReference>